<dbReference type="EMBL" id="QKKF02000013">
    <property type="protein sequence ID" value="RZF49336.1"/>
    <property type="molecule type" value="Genomic_DNA"/>
</dbReference>
<dbReference type="AlphaFoldDB" id="A0A482XUB4"/>
<reference evidence="2 3" key="1">
    <citation type="journal article" date="2017" name="Gigascience">
        <title>Genome sequence of the small brown planthopper, Laodelphax striatellus.</title>
        <authorList>
            <person name="Zhu J."/>
            <person name="Jiang F."/>
            <person name="Wang X."/>
            <person name="Yang P."/>
            <person name="Bao Y."/>
            <person name="Zhao W."/>
            <person name="Wang W."/>
            <person name="Lu H."/>
            <person name="Wang Q."/>
            <person name="Cui N."/>
            <person name="Li J."/>
            <person name="Chen X."/>
            <person name="Luo L."/>
            <person name="Yu J."/>
            <person name="Kang L."/>
            <person name="Cui F."/>
        </authorList>
    </citation>
    <scope>NUCLEOTIDE SEQUENCE [LARGE SCALE GENOMIC DNA]</scope>
    <source>
        <strain evidence="2">Lst14</strain>
    </source>
</reference>
<accession>A0A482XUB4</accession>
<evidence type="ECO:0000256" key="1">
    <source>
        <dbReference type="SAM" id="MobiDB-lite"/>
    </source>
</evidence>
<gene>
    <name evidence="2" type="ORF">LSTR_LSTR012200</name>
</gene>
<comment type="caution">
    <text evidence="2">The sequence shown here is derived from an EMBL/GenBank/DDBJ whole genome shotgun (WGS) entry which is preliminary data.</text>
</comment>
<dbReference type="OrthoDB" id="6735508at2759"/>
<protein>
    <submittedName>
        <fullName evidence="2">Uncharacterized protein</fullName>
    </submittedName>
</protein>
<proteinExistence type="predicted"/>
<dbReference type="InParanoid" id="A0A482XUB4"/>
<evidence type="ECO:0000313" key="2">
    <source>
        <dbReference type="EMBL" id="RZF49336.1"/>
    </source>
</evidence>
<name>A0A482XUB4_LAOST</name>
<keyword evidence="3" id="KW-1185">Reference proteome</keyword>
<organism evidence="2 3">
    <name type="scientific">Laodelphax striatellus</name>
    <name type="common">Small brown planthopper</name>
    <name type="synonym">Delphax striatella</name>
    <dbReference type="NCBI Taxonomy" id="195883"/>
    <lineage>
        <taxon>Eukaryota</taxon>
        <taxon>Metazoa</taxon>
        <taxon>Ecdysozoa</taxon>
        <taxon>Arthropoda</taxon>
        <taxon>Hexapoda</taxon>
        <taxon>Insecta</taxon>
        <taxon>Pterygota</taxon>
        <taxon>Neoptera</taxon>
        <taxon>Paraneoptera</taxon>
        <taxon>Hemiptera</taxon>
        <taxon>Auchenorrhyncha</taxon>
        <taxon>Fulgoroidea</taxon>
        <taxon>Delphacidae</taxon>
        <taxon>Criomorphinae</taxon>
        <taxon>Laodelphax</taxon>
    </lineage>
</organism>
<evidence type="ECO:0000313" key="3">
    <source>
        <dbReference type="Proteomes" id="UP000291343"/>
    </source>
</evidence>
<dbReference type="Proteomes" id="UP000291343">
    <property type="component" value="Unassembled WGS sequence"/>
</dbReference>
<sequence length="353" mass="39474">MTRTGQRDHKLSPTARSRGLSWYYKSTSESLVSTRWSSSERPLFVRTVWVGSIRHAILSWDDPLLSRPSSRKLSSANVTSIASDDATSSETSSTSQVPLEDYLERSHFGDDVDGDTARTKGKRKKMKKKYWCHAVHKPEPEDNLAQNIDSTNAFDSATPETSFFLGEESRNALSERVFQWLDLANKAAATGAKSRTSTKRINTASYYLEPPNYQRHKRLLPKILPLVTDSSPSTEIEIEEDVTPRRSSFQEAASGYTNKCDRSANECCPEAMKRRRSTSSTIHNRCQNPDIAPADVNSPNTNQRVIEPRPVTAWTRASTGIPSRPQLHIFMPNLPPHAKAPSFDGSDCGLNND</sequence>
<feature type="region of interest" description="Disordered" evidence="1">
    <location>
        <begin position="279"/>
        <end position="305"/>
    </location>
</feature>
<feature type="region of interest" description="Disordered" evidence="1">
    <location>
        <begin position="80"/>
        <end position="100"/>
    </location>
</feature>
<feature type="compositionally biased region" description="Low complexity" evidence="1">
    <location>
        <begin position="80"/>
        <end position="95"/>
    </location>
</feature>